<protein>
    <submittedName>
        <fullName evidence="2">Uncharacterized protein</fullName>
    </submittedName>
</protein>
<evidence type="ECO:0000256" key="1">
    <source>
        <dbReference type="SAM" id="MobiDB-lite"/>
    </source>
</evidence>
<feature type="compositionally biased region" description="Basic residues" evidence="1">
    <location>
        <begin position="48"/>
        <end position="59"/>
    </location>
</feature>
<sequence>MTEVLLFLTPTTCHPELDSGSLEGLKSHINIKSLMRSQVKPAMTKKSTNTKKKEKNAKP</sequence>
<comment type="caution">
    <text evidence="2">The sequence shown here is derived from an EMBL/GenBank/DDBJ whole genome shotgun (WGS) entry which is preliminary data.</text>
</comment>
<organism evidence="2 3">
    <name type="scientific">Sulfurimonas hongkongensis</name>
    <dbReference type="NCBI Taxonomy" id="1172190"/>
    <lineage>
        <taxon>Bacteria</taxon>
        <taxon>Pseudomonadati</taxon>
        <taxon>Campylobacterota</taxon>
        <taxon>Epsilonproteobacteria</taxon>
        <taxon>Campylobacterales</taxon>
        <taxon>Sulfurimonadaceae</taxon>
        <taxon>Sulfurimonas</taxon>
    </lineage>
</organism>
<keyword evidence="3" id="KW-1185">Reference proteome</keyword>
<accession>T0JN26</accession>
<dbReference type="Proteomes" id="UP000015520">
    <property type="component" value="Unassembled WGS sequence"/>
</dbReference>
<proteinExistence type="predicted"/>
<evidence type="ECO:0000313" key="2">
    <source>
        <dbReference type="EMBL" id="EQB39556.1"/>
    </source>
</evidence>
<reference evidence="2 3" key="1">
    <citation type="submission" date="2013-07" db="EMBL/GenBank/DDBJ databases">
        <title>Sulfurimonas hongkongensis AST-10 Genome Sequencing.</title>
        <authorList>
            <person name="Cai L."/>
            <person name="Zhang T."/>
        </authorList>
    </citation>
    <scope>NUCLEOTIDE SEQUENCE [LARGE SCALE GENOMIC DNA]</scope>
    <source>
        <strain evidence="2 3">AST-10</strain>
    </source>
</reference>
<dbReference type="EMBL" id="AUPZ01000007">
    <property type="protein sequence ID" value="EQB39556.1"/>
    <property type="molecule type" value="Genomic_DNA"/>
</dbReference>
<dbReference type="AlphaFoldDB" id="T0JN26"/>
<name>T0JN26_9BACT</name>
<feature type="region of interest" description="Disordered" evidence="1">
    <location>
        <begin position="34"/>
        <end position="59"/>
    </location>
</feature>
<dbReference type="STRING" id="1172190.M947_06075"/>
<evidence type="ECO:0000313" key="3">
    <source>
        <dbReference type="Proteomes" id="UP000015520"/>
    </source>
</evidence>
<gene>
    <name evidence="2" type="ORF">M947_06075</name>
</gene>